<sequence length="532" mass="59270">MTSISQTSNVMLQHLNANHQKNKRLRQVEISERKVKFNDVCESGYSTTTSSDDGTNSPLKQMTSDKAFHLYAAPHGAYTSRVAHGKRMQHVTEAHQHNLWYDHPQHQEYVDPSSAMTSVSMTPSPTPSFTKSDDDASGYCYVGNEFDNRGSYYDPLHLSKNWKASSNYNDADSSETESFQSGKRGILKKPKTLKLTKTHKDLPQQLSPYNFQSHSTQVSPIRVPAVYPTEHKTPSPLISSDGSRKSAFTPVVPRNQRLTSGSDLSDVSSSIFTPVKGPAVADYVISTEIDFDADEDSFPSDQSYAANTTQPMLETQETYPGHRHVLQRPQPTVPAPVPVPRVSKTIGDLQSLKIHDRRTSVSTVGSNASSSPIPKVESLINDAVRIDEYLEGCSAKELKRILREKLDSKDPKCIKALSVLIPDTVAKQVMSHCVRCHKSYNPNERGRCFLPHPESMVYKLGQDNEGANFQCQCCKTGFRLLKMDFYEESTNSLLTGHCYSGHHTTNPESVDYRISEGAAKSCEENGCVEFYV</sequence>
<organism evidence="1">
    <name type="scientific">Phallusia mammillata</name>
    <dbReference type="NCBI Taxonomy" id="59560"/>
    <lineage>
        <taxon>Eukaryota</taxon>
        <taxon>Metazoa</taxon>
        <taxon>Chordata</taxon>
        <taxon>Tunicata</taxon>
        <taxon>Ascidiacea</taxon>
        <taxon>Phlebobranchia</taxon>
        <taxon>Ascidiidae</taxon>
        <taxon>Phallusia</taxon>
    </lineage>
</organism>
<gene>
    <name evidence="1" type="primary">LOC100183384</name>
</gene>
<name>A0A6F9DII5_9ASCI</name>
<protein>
    <submittedName>
        <fullName evidence="1">Uncharacterized protein LOC100183384</fullName>
    </submittedName>
</protein>
<dbReference type="AlphaFoldDB" id="A0A6F9DII5"/>
<accession>A0A6F9DII5</accession>
<dbReference type="EMBL" id="LR786936">
    <property type="protein sequence ID" value="CAB3262798.1"/>
    <property type="molecule type" value="mRNA"/>
</dbReference>
<proteinExistence type="evidence at transcript level"/>
<reference evidence="1" key="1">
    <citation type="submission" date="2020-04" db="EMBL/GenBank/DDBJ databases">
        <authorList>
            <person name="Neveu A P."/>
        </authorList>
    </citation>
    <scope>NUCLEOTIDE SEQUENCE</scope>
    <source>
        <tissue evidence="1">Whole embryo</tissue>
    </source>
</reference>
<evidence type="ECO:0000313" key="1">
    <source>
        <dbReference type="EMBL" id="CAB3262798.1"/>
    </source>
</evidence>